<evidence type="ECO:0000256" key="1">
    <source>
        <dbReference type="SAM" id="Phobius"/>
    </source>
</evidence>
<keyword evidence="1" id="KW-0812">Transmembrane</keyword>
<comment type="caution">
    <text evidence="2">The sequence shown here is derived from an EMBL/GenBank/DDBJ whole genome shotgun (WGS) entry which is preliminary data.</text>
</comment>
<keyword evidence="1" id="KW-1133">Transmembrane helix</keyword>
<feature type="transmembrane region" description="Helical" evidence="1">
    <location>
        <begin position="6"/>
        <end position="26"/>
    </location>
</feature>
<proteinExistence type="predicted"/>
<dbReference type="AlphaFoldDB" id="A0A921QBE4"/>
<dbReference type="EMBL" id="CM027688">
    <property type="protein sequence ID" value="KAG0518633.1"/>
    <property type="molecule type" value="Genomic_DNA"/>
</dbReference>
<evidence type="ECO:0000313" key="2">
    <source>
        <dbReference type="EMBL" id="KAG0518633.1"/>
    </source>
</evidence>
<gene>
    <name evidence="2" type="ORF">BDA96_09G192800</name>
</gene>
<keyword evidence="1" id="KW-0472">Membrane</keyword>
<dbReference type="Proteomes" id="UP000807115">
    <property type="component" value="Chromosome 9"/>
</dbReference>
<sequence>MAAIWWGSMGWAVETSIGFVCCPVLVKKGEMQRIPRRPKVQPAGCIRRAMRRCYQRRCVRTAELNSSENVNYKQHARAMFGPSTSERPARAYNICVAKLTSVS</sequence>
<protein>
    <submittedName>
        <fullName evidence="2">Uncharacterized protein</fullName>
    </submittedName>
</protein>
<evidence type="ECO:0000313" key="3">
    <source>
        <dbReference type="Proteomes" id="UP000807115"/>
    </source>
</evidence>
<reference evidence="2" key="2">
    <citation type="submission" date="2020-10" db="EMBL/GenBank/DDBJ databases">
        <authorList>
            <person name="Cooper E.A."/>
            <person name="Brenton Z.W."/>
            <person name="Flinn B.S."/>
            <person name="Jenkins J."/>
            <person name="Shu S."/>
            <person name="Flowers D."/>
            <person name="Luo F."/>
            <person name="Wang Y."/>
            <person name="Xia P."/>
            <person name="Barry K."/>
            <person name="Daum C."/>
            <person name="Lipzen A."/>
            <person name="Yoshinaga Y."/>
            <person name="Schmutz J."/>
            <person name="Saski C."/>
            <person name="Vermerris W."/>
            <person name="Kresovich S."/>
        </authorList>
    </citation>
    <scope>NUCLEOTIDE SEQUENCE</scope>
</reference>
<organism evidence="2 3">
    <name type="scientific">Sorghum bicolor</name>
    <name type="common">Sorghum</name>
    <name type="synonym">Sorghum vulgare</name>
    <dbReference type="NCBI Taxonomy" id="4558"/>
    <lineage>
        <taxon>Eukaryota</taxon>
        <taxon>Viridiplantae</taxon>
        <taxon>Streptophyta</taxon>
        <taxon>Embryophyta</taxon>
        <taxon>Tracheophyta</taxon>
        <taxon>Spermatophyta</taxon>
        <taxon>Magnoliopsida</taxon>
        <taxon>Liliopsida</taxon>
        <taxon>Poales</taxon>
        <taxon>Poaceae</taxon>
        <taxon>PACMAD clade</taxon>
        <taxon>Panicoideae</taxon>
        <taxon>Andropogonodae</taxon>
        <taxon>Andropogoneae</taxon>
        <taxon>Sorghinae</taxon>
        <taxon>Sorghum</taxon>
    </lineage>
</organism>
<reference evidence="2" key="1">
    <citation type="journal article" date="2019" name="BMC Genomics">
        <title>A new reference genome for Sorghum bicolor reveals high levels of sequence similarity between sweet and grain genotypes: implications for the genetics of sugar metabolism.</title>
        <authorList>
            <person name="Cooper E.A."/>
            <person name="Brenton Z.W."/>
            <person name="Flinn B.S."/>
            <person name="Jenkins J."/>
            <person name="Shu S."/>
            <person name="Flowers D."/>
            <person name="Luo F."/>
            <person name="Wang Y."/>
            <person name="Xia P."/>
            <person name="Barry K."/>
            <person name="Daum C."/>
            <person name="Lipzen A."/>
            <person name="Yoshinaga Y."/>
            <person name="Schmutz J."/>
            <person name="Saski C."/>
            <person name="Vermerris W."/>
            <person name="Kresovich S."/>
        </authorList>
    </citation>
    <scope>NUCLEOTIDE SEQUENCE</scope>
</reference>
<name>A0A921QBE4_SORBI</name>
<accession>A0A921QBE4</accession>